<dbReference type="Pfam" id="PF01619">
    <property type="entry name" value="Pro_dh"/>
    <property type="match status" value="1"/>
</dbReference>
<dbReference type="PANTHER" id="PTHR13914">
    <property type="entry name" value="PROLINE OXIDASE"/>
    <property type="match status" value="1"/>
</dbReference>
<feature type="binding site" evidence="9">
    <location>
        <begin position="230"/>
        <end position="231"/>
    </location>
    <ligand>
        <name>FAD</name>
        <dbReference type="ChEBI" id="CHEBI:57692"/>
    </ligand>
</feature>
<dbReference type="GO" id="GO:0004657">
    <property type="term" value="F:proline dehydrogenase activity"/>
    <property type="evidence" value="ECO:0007669"/>
    <property type="project" value="UniProtKB-EC"/>
</dbReference>
<dbReference type="PANTHER" id="PTHR13914:SF0">
    <property type="entry name" value="PROLINE DEHYDROGENASE 1, MITOCHONDRIAL"/>
    <property type="match status" value="1"/>
</dbReference>
<dbReference type="GO" id="GO:0000166">
    <property type="term" value="F:nucleotide binding"/>
    <property type="evidence" value="ECO:0007669"/>
    <property type="project" value="UniProtKB-KW"/>
</dbReference>
<proteinExistence type="predicted"/>
<dbReference type="GO" id="GO:0010133">
    <property type="term" value="P:L-proline catabolic process to L-glutamate"/>
    <property type="evidence" value="ECO:0007669"/>
    <property type="project" value="InterPro"/>
</dbReference>
<accession>A0AAW9SHX4</accession>
<evidence type="ECO:0000313" key="12">
    <source>
        <dbReference type="Proteomes" id="UP001403385"/>
    </source>
</evidence>
<dbReference type="AlphaFoldDB" id="A0AAW9SHX4"/>
<sequence length="309" mass="34799">MDIEKSMNSAANALRKAALNENAKSYLLQNEQLFSLFKKAANRYIAGETLAEAMAKVNALNTLDVACTVDFMGESIRTEEEANTVTQEFIKLAEAIKKDKRNCTISLDVSHIGLTVDRELGLSNLQEICKQGVEVIISAEGTDRTDDVMNTYIETVKQYSHLGITLQAYLHRSEDDLKELMNYAGKIRVVKGAFATPEGESFKRGKELDERYLNFVRSLLETRHKCSVATHDPNIQTQVSEFIATLPNASNYEFEGLLGIENEQLFSLNQLHPSRIYIVYGTEWYLYLCNRIAEYPPSIFQAISDIVDG</sequence>
<comment type="cofactor">
    <cofactor evidence="9">
        <name>FAD</name>
        <dbReference type="ChEBI" id="CHEBI:57692"/>
    </cofactor>
    <text evidence="9">Binds 1 FAD per subunit.</text>
</comment>
<evidence type="ECO:0000256" key="2">
    <source>
        <dbReference type="ARBA" id="ARBA00012695"/>
    </source>
</evidence>
<organism evidence="11 12">
    <name type="scientific">Rapidithrix thailandica</name>
    <dbReference type="NCBI Taxonomy" id="413964"/>
    <lineage>
        <taxon>Bacteria</taxon>
        <taxon>Pseudomonadati</taxon>
        <taxon>Bacteroidota</taxon>
        <taxon>Cytophagia</taxon>
        <taxon>Cytophagales</taxon>
        <taxon>Flammeovirgaceae</taxon>
        <taxon>Rapidithrix</taxon>
    </lineage>
</organism>
<feature type="binding site" evidence="9">
    <location>
        <position position="167"/>
    </location>
    <ligand>
        <name>FAD</name>
        <dbReference type="ChEBI" id="CHEBI:57692"/>
    </ligand>
</feature>
<protein>
    <recommendedName>
        <fullName evidence="2">proline dehydrogenase</fullName>
        <ecNumber evidence="2">1.5.5.2</ecNumber>
    </recommendedName>
</protein>
<dbReference type="InterPro" id="IPR008219">
    <property type="entry name" value="PRODH_bac_arc"/>
</dbReference>
<keyword evidence="4 9" id="KW-0547">Nucleotide-binding</keyword>
<dbReference type="Proteomes" id="UP001403385">
    <property type="component" value="Unassembled WGS sequence"/>
</dbReference>
<reference evidence="11 12" key="1">
    <citation type="submission" date="2024-04" db="EMBL/GenBank/DDBJ databases">
        <title>Novel genus in family Flammeovirgaceae.</title>
        <authorList>
            <person name="Nguyen T.H."/>
            <person name="Vuong T.Q."/>
            <person name="Le H."/>
            <person name="Kim S.-G."/>
        </authorList>
    </citation>
    <scope>NUCLEOTIDE SEQUENCE [LARGE SCALE GENOMIC DNA]</scope>
    <source>
        <strain evidence="11 12">JCM 23209</strain>
    </source>
</reference>
<feature type="binding site" evidence="9">
    <location>
        <begin position="191"/>
        <end position="193"/>
    </location>
    <ligand>
        <name>FAD</name>
        <dbReference type="ChEBI" id="CHEBI:57692"/>
    </ligand>
</feature>
<keyword evidence="3" id="KW-0285">Flavoprotein</keyword>
<dbReference type="EC" id="1.5.5.2" evidence="2"/>
<keyword evidence="7" id="KW-0642">Proline metabolism</keyword>
<evidence type="ECO:0000256" key="1">
    <source>
        <dbReference type="ARBA" id="ARBA00004739"/>
    </source>
</evidence>
<keyword evidence="5 9" id="KW-0274">FAD</keyword>
<comment type="caution">
    <text evidence="11">The sequence shown here is derived from an EMBL/GenBank/DDBJ whole genome shotgun (WGS) entry which is preliminary data.</text>
</comment>
<evidence type="ECO:0000256" key="9">
    <source>
        <dbReference type="PIRSR" id="PIRSR000196-2"/>
    </source>
</evidence>
<dbReference type="PIRSF" id="PIRSF000196">
    <property type="entry name" value="Pro_dehydrog"/>
    <property type="match status" value="1"/>
</dbReference>
<evidence type="ECO:0000256" key="8">
    <source>
        <dbReference type="ARBA" id="ARBA00048779"/>
    </source>
</evidence>
<dbReference type="SUPFAM" id="SSF51730">
    <property type="entry name" value="FAD-linked oxidoreductase"/>
    <property type="match status" value="1"/>
</dbReference>
<dbReference type="RefSeq" id="WP_346824662.1">
    <property type="nucleotide sequence ID" value="NZ_JBDKWZ010000029.1"/>
</dbReference>
<evidence type="ECO:0000256" key="6">
    <source>
        <dbReference type="ARBA" id="ARBA00023002"/>
    </source>
</evidence>
<dbReference type="InterPro" id="IPR029041">
    <property type="entry name" value="FAD-linked_oxidoreductase-like"/>
</dbReference>
<comment type="pathway">
    <text evidence="1">Amino-acid degradation; L-proline degradation into L-glutamate; L-glutamate from L-proline: step 1/2.</text>
</comment>
<comment type="catalytic activity">
    <reaction evidence="8">
        <text>L-proline + a quinone = (S)-1-pyrroline-5-carboxylate + a quinol + H(+)</text>
        <dbReference type="Rhea" id="RHEA:23784"/>
        <dbReference type="ChEBI" id="CHEBI:15378"/>
        <dbReference type="ChEBI" id="CHEBI:17388"/>
        <dbReference type="ChEBI" id="CHEBI:24646"/>
        <dbReference type="ChEBI" id="CHEBI:60039"/>
        <dbReference type="ChEBI" id="CHEBI:132124"/>
        <dbReference type="EC" id="1.5.5.2"/>
    </reaction>
</comment>
<evidence type="ECO:0000256" key="3">
    <source>
        <dbReference type="ARBA" id="ARBA00022630"/>
    </source>
</evidence>
<gene>
    <name evidence="11" type="ORF">AAG747_28465</name>
</gene>
<dbReference type="InterPro" id="IPR015659">
    <property type="entry name" value="Proline_oxidase"/>
</dbReference>
<evidence type="ECO:0000256" key="7">
    <source>
        <dbReference type="ARBA" id="ARBA00023062"/>
    </source>
</evidence>
<keyword evidence="12" id="KW-1185">Reference proteome</keyword>
<keyword evidence="6" id="KW-0560">Oxidoreductase</keyword>
<dbReference type="Gene3D" id="3.20.20.220">
    <property type="match status" value="1"/>
</dbReference>
<dbReference type="InterPro" id="IPR002872">
    <property type="entry name" value="Proline_DH_dom"/>
</dbReference>
<name>A0AAW9SHX4_9BACT</name>
<evidence type="ECO:0000313" key="11">
    <source>
        <dbReference type="EMBL" id="MEN7551884.1"/>
    </source>
</evidence>
<evidence type="ECO:0000256" key="5">
    <source>
        <dbReference type="ARBA" id="ARBA00022827"/>
    </source>
</evidence>
<feature type="domain" description="Proline dehydrogenase" evidence="10">
    <location>
        <begin position="54"/>
        <end position="283"/>
    </location>
</feature>
<dbReference type="EMBL" id="JBDKWZ010000029">
    <property type="protein sequence ID" value="MEN7551884.1"/>
    <property type="molecule type" value="Genomic_DNA"/>
</dbReference>
<evidence type="ECO:0000259" key="10">
    <source>
        <dbReference type="Pfam" id="PF01619"/>
    </source>
</evidence>
<evidence type="ECO:0000256" key="4">
    <source>
        <dbReference type="ARBA" id="ARBA00022741"/>
    </source>
</evidence>